<sequence>MIDKAMSVKREKLGPTFGRLDDETMLSVARSPAIWSCLICVSFGSALSEHFLRKSHGVRDRDKAGIQQANPIGIGGGRCDRAPATPPGMRVRTGRFEELRSGEAGDTEGIHPPEG</sequence>
<name>A0AAW9TK03_RHIML</name>
<dbReference type="AlphaFoldDB" id="A0AAW9TK03"/>
<evidence type="ECO:0000256" key="1">
    <source>
        <dbReference type="SAM" id="MobiDB-lite"/>
    </source>
</evidence>
<protein>
    <submittedName>
        <fullName evidence="2">Type II toxin-antitoxin system PemK/MazF family toxin</fullName>
    </submittedName>
</protein>
<dbReference type="EMBL" id="WISR01000098">
    <property type="protein sequence ID" value="MQW32991.1"/>
    <property type="molecule type" value="Genomic_DNA"/>
</dbReference>
<dbReference type="Proteomes" id="UP000429484">
    <property type="component" value="Unassembled WGS sequence"/>
</dbReference>
<comment type="caution">
    <text evidence="2">The sequence shown here is derived from an EMBL/GenBank/DDBJ whole genome shotgun (WGS) entry which is preliminary data.</text>
</comment>
<accession>A0AAW9TK03</accession>
<organism evidence="2 3">
    <name type="scientific">Rhizobium meliloti</name>
    <name type="common">Ensifer meliloti</name>
    <name type="synonym">Sinorhizobium meliloti</name>
    <dbReference type="NCBI Taxonomy" id="382"/>
    <lineage>
        <taxon>Bacteria</taxon>
        <taxon>Pseudomonadati</taxon>
        <taxon>Pseudomonadota</taxon>
        <taxon>Alphaproteobacteria</taxon>
        <taxon>Hyphomicrobiales</taxon>
        <taxon>Rhizobiaceae</taxon>
        <taxon>Sinorhizobium/Ensifer group</taxon>
        <taxon>Sinorhizobium</taxon>
    </lineage>
</organism>
<evidence type="ECO:0000313" key="2">
    <source>
        <dbReference type="EMBL" id="MQW32991.1"/>
    </source>
</evidence>
<feature type="region of interest" description="Disordered" evidence="1">
    <location>
        <begin position="62"/>
        <end position="115"/>
    </location>
</feature>
<proteinExistence type="predicted"/>
<feature type="compositionally biased region" description="Basic and acidic residues" evidence="1">
    <location>
        <begin position="94"/>
        <end position="115"/>
    </location>
</feature>
<evidence type="ECO:0000313" key="3">
    <source>
        <dbReference type="Proteomes" id="UP000429484"/>
    </source>
</evidence>
<gene>
    <name evidence="2" type="ORF">GHK53_09300</name>
</gene>
<dbReference type="GeneID" id="25014025"/>
<reference evidence="2 3" key="1">
    <citation type="journal article" date="2013" name="Genome Biol.">
        <title>Comparative genomics of the core and accessory genomes of 48 Sinorhizobium strains comprising five genospecies.</title>
        <authorList>
            <person name="Sugawara M."/>
            <person name="Epstein B."/>
            <person name="Badgley B.D."/>
            <person name="Unno T."/>
            <person name="Xu L."/>
            <person name="Reese J."/>
            <person name="Gyaneshwar P."/>
            <person name="Denny R."/>
            <person name="Mudge J."/>
            <person name="Bharti A.K."/>
            <person name="Farmer A.D."/>
            <person name="May G.D."/>
            <person name="Woodward J.E."/>
            <person name="Medigue C."/>
            <person name="Vallenet D."/>
            <person name="Lajus A."/>
            <person name="Rouy Z."/>
            <person name="Martinez-Vaz B."/>
            <person name="Tiffin P."/>
            <person name="Young N.D."/>
            <person name="Sadowsky M.J."/>
        </authorList>
    </citation>
    <scope>NUCLEOTIDE SEQUENCE [LARGE SCALE GENOMIC DNA]</scope>
    <source>
        <strain evidence="2 3">N6B1</strain>
    </source>
</reference>
<dbReference type="RefSeq" id="WP_041169915.1">
    <property type="nucleotide sequence ID" value="NZ_RPHK01000076.1"/>
</dbReference>